<protein>
    <submittedName>
        <fullName evidence="1">Uncharacterized protein</fullName>
    </submittedName>
</protein>
<dbReference type="STRING" id="1476583.DEIPH_ctg066orf0014"/>
<comment type="caution">
    <text evidence="1">The sequence shown here is derived from an EMBL/GenBank/DDBJ whole genome shotgun (WGS) entry which is preliminary data.</text>
</comment>
<accession>A0A016QLR2</accession>
<dbReference type="EMBL" id="JHAC01000062">
    <property type="protein sequence ID" value="EYB66832.1"/>
    <property type="molecule type" value="Genomic_DNA"/>
</dbReference>
<organism evidence="1 2">
    <name type="scientific">Deinococcus phoenicis</name>
    <dbReference type="NCBI Taxonomy" id="1476583"/>
    <lineage>
        <taxon>Bacteria</taxon>
        <taxon>Thermotogati</taxon>
        <taxon>Deinococcota</taxon>
        <taxon>Deinococci</taxon>
        <taxon>Deinococcales</taxon>
        <taxon>Deinococcaceae</taxon>
        <taxon>Deinococcus</taxon>
    </lineage>
</organism>
<sequence>MVRALLDEGDEVFVLARRPMPFQHPRLHPLGADDTDANALQPGAFDRGVVWIHGTALEAPSQQVRGPCWHVLESAATNPARPGSQRRERFAALGNDDREVILGFVVEGNGSRWLTDEEISAGVLHALHHDLKRHVIGGVEPWSARP</sequence>
<reference evidence="1 2" key="1">
    <citation type="submission" date="2014-03" db="EMBL/GenBank/DDBJ databases">
        <title>Draft genome sequence of Deinococcus phoenicis 1P10ME.</title>
        <authorList>
            <person name="Stepanov V.G."/>
            <person name="Vaishampayan P."/>
            <person name="Venkateswaran K."/>
            <person name="Fox G.E."/>
        </authorList>
    </citation>
    <scope>NUCLEOTIDE SEQUENCE [LARGE SCALE GENOMIC DNA]</scope>
    <source>
        <strain evidence="1 2">1P10ME</strain>
    </source>
</reference>
<proteinExistence type="predicted"/>
<evidence type="ECO:0000313" key="1">
    <source>
        <dbReference type="EMBL" id="EYB66832.1"/>
    </source>
</evidence>
<dbReference type="eggNOG" id="COG0300">
    <property type="taxonomic scope" value="Bacteria"/>
</dbReference>
<gene>
    <name evidence="1" type="ORF">DEIPH_ctg066orf0014</name>
</gene>
<dbReference type="Proteomes" id="UP000020492">
    <property type="component" value="Unassembled WGS sequence"/>
</dbReference>
<keyword evidence="2" id="KW-1185">Reference proteome</keyword>
<name>A0A016QLR2_9DEIO</name>
<dbReference type="PATRIC" id="fig|1476583.3.peg.3147"/>
<evidence type="ECO:0000313" key="2">
    <source>
        <dbReference type="Proteomes" id="UP000020492"/>
    </source>
</evidence>
<dbReference type="AlphaFoldDB" id="A0A016QLR2"/>